<evidence type="ECO:0000313" key="1">
    <source>
        <dbReference type="EMBL" id="EKC23153.1"/>
    </source>
</evidence>
<dbReference type="EMBL" id="JH816275">
    <property type="protein sequence ID" value="EKC23153.1"/>
    <property type="molecule type" value="Genomic_DNA"/>
</dbReference>
<dbReference type="HOGENOM" id="CLU_3016224_0_0_1"/>
<sequence length="56" mass="6650">MASSFPGSLGRYEIRHIKVVRVSHYVIIRILQYWFDFYKALLIPVDKRGNCHLVKD</sequence>
<protein>
    <submittedName>
        <fullName evidence="1">Uncharacterized protein</fullName>
    </submittedName>
</protein>
<reference evidence="1" key="1">
    <citation type="journal article" date="2012" name="Nature">
        <title>The oyster genome reveals stress adaptation and complexity of shell formation.</title>
        <authorList>
            <person name="Zhang G."/>
            <person name="Fang X."/>
            <person name="Guo X."/>
            <person name="Li L."/>
            <person name="Luo R."/>
            <person name="Xu F."/>
            <person name="Yang P."/>
            <person name="Zhang L."/>
            <person name="Wang X."/>
            <person name="Qi H."/>
            <person name="Xiong Z."/>
            <person name="Que H."/>
            <person name="Xie Y."/>
            <person name="Holland P.W."/>
            <person name="Paps J."/>
            <person name="Zhu Y."/>
            <person name="Wu F."/>
            <person name="Chen Y."/>
            <person name="Wang J."/>
            <person name="Peng C."/>
            <person name="Meng J."/>
            <person name="Yang L."/>
            <person name="Liu J."/>
            <person name="Wen B."/>
            <person name="Zhang N."/>
            <person name="Huang Z."/>
            <person name="Zhu Q."/>
            <person name="Feng Y."/>
            <person name="Mount A."/>
            <person name="Hedgecock D."/>
            <person name="Xu Z."/>
            <person name="Liu Y."/>
            <person name="Domazet-Loso T."/>
            <person name="Du Y."/>
            <person name="Sun X."/>
            <person name="Zhang S."/>
            <person name="Liu B."/>
            <person name="Cheng P."/>
            <person name="Jiang X."/>
            <person name="Li J."/>
            <person name="Fan D."/>
            <person name="Wang W."/>
            <person name="Fu W."/>
            <person name="Wang T."/>
            <person name="Wang B."/>
            <person name="Zhang J."/>
            <person name="Peng Z."/>
            <person name="Li Y."/>
            <person name="Li N."/>
            <person name="Wang J."/>
            <person name="Chen M."/>
            <person name="He Y."/>
            <person name="Tan F."/>
            <person name="Song X."/>
            <person name="Zheng Q."/>
            <person name="Huang R."/>
            <person name="Yang H."/>
            <person name="Du X."/>
            <person name="Chen L."/>
            <person name="Yang M."/>
            <person name="Gaffney P.M."/>
            <person name="Wang S."/>
            <person name="Luo L."/>
            <person name="She Z."/>
            <person name="Ming Y."/>
            <person name="Huang W."/>
            <person name="Zhang S."/>
            <person name="Huang B."/>
            <person name="Zhang Y."/>
            <person name="Qu T."/>
            <person name="Ni P."/>
            <person name="Miao G."/>
            <person name="Wang J."/>
            <person name="Wang Q."/>
            <person name="Steinberg C.E."/>
            <person name="Wang H."/>
            <person name="Li N."/>
            <person name="Qian L."/>
            <person name="Zhang G."/>
            <person name="Li Y."/>
            <person name="Yang H."/>
            <person name="Liu X."/>
            <person name="Wang J."/>
            <person name="Yin Y."/>
            <person name="Wang J."/>
        </authorList>
    </citation>
    <scope>NUCLEOTIDE SEQUENCE [LARGE SCALE GENOMIC DNA]</scope>
    <source>
        <strain evidence="1">05x7-T-G4-1.051#20</strain>
    </source>
</reference>
<gene>
    <name evidence="1" type="ORF">CGI_10015558</name>
</gene>
<organism evidence="1">
    <name type="scientific">Magallana gigas</name>
    <name type="common">Pacific oyster</name>
    <name type="synonym">Crassostrea gigas</name>
    <dbReference type="NCBI Taxonomy" id="29159"/>
    <lineage>
        <taxon>Eukaryota</taxon>
        <taxon>Metazoa</taxon>
        <taxon>Spiralia</taxon>
        <taxon>Lophotrochozoa</taxon>
        <taxon>Mollusca</taxon>
        <taxon>Bivalvia</taxon>
        <taxon>Autobranchia</taxon>
        <taxon>Pteriomorphia</taxon>
        <taxon>Ostreida</taxon>
        <taxon>Ostreoidea</taxon>
        <taxon>Ostreidae</taxon>
        <taxon>Magallana</taxon>
    </lineage>
</organism>
<name>K1PNC9_MAGGI</name>
<dbReference type="InParanoid" id="K1PNC9"/>
<dbReference type="AlphaFoldDB" id="K1PNC9"/>
<proteinExistence type="predicted"/>
<accession>K1PNC9</accession>